<dbReference type="SUPFAM" id="SSF161098">
    <property type="entry name" value="MetI-like"/>
    <property type="match status" value="1"/>
</dbReference>
<dbReference type="Gene3D" id="1.10.3720.10">
    <property type="entry name" value="MetI-like"/>
    <property type="match status" value="1"/>
</dbReference>
<feature type="transmembrane region" description="Helical" evidence="7">
    <location>
        <begin position="75"/>
        <end position="102"/>
    </location>
</feature>
<evidence type="ECO:0000256" key="6">
    <source>
        <dbReference type="ARBA" id="ARBA00023136"/>
    </source>
</evidence>
<reference evidence="9" key="1">
    <citation type="submission" date="2020-02" db="EMBL/GenBank/DDBJ databases">
        <authorList>
            <person name="Meier V. D."/>
        </authorList>
    </citation>
    <scope>NUCLEOTIDE SEQUENCE</scope>
    <source>
        <strain evidence="9">AVDCRST_MAG46</strain>
    </source>
</reference>
<keyword evidence="6 7" id="KW-0472">Membrane</keyword>
<comment type="subcellular location">
    <subcellularLocation>
        <location evidence="1 7">Cell membrane</location>
        <topology evidence="1 7">Multi-pass membrane protein</topology>
    </subcellularLocation>
</comment>
<feature type="domain" description="ABC transmembrane type-1" evidence="8">
    <location>
        <begin position="80"/>
        <end position="296"/>
    </location>
</feature>
<proteinExistence type="inferred from homology"/>
<dbReference type="CDD" id="cd06261">
    <property type="entry name" value="TM_PBP2"/>
    <property type="match status" value="1"/>
</dbReference>
<accession>A0A6J4L5K4</accession>
<evidence type="ECO:0000313" key="9">
    <source>
        <dbReference type="EMBL" id="CAA9323498.1"/>
    </source>
</evidence>
<comment type="similarity">
    <text evidence="7">Belongs to the binding-protein-dependent transport system permease family.</text>
</comment>
<dbReference type="PANTHER" id="PTHR43227:SF8">
    <property type="entry name" value="DIACETYLCHITOBIOSE UPTAKE SYSTEM PERMEASE PROTEIN DASB"/>
    <property type="match status" value="1"/>
</dbReference>
<evidence type="ECO:0000256" key="1">
    <source>
        <dbReference type="ARBA" id="ARBA00004651"/>
    </source>
</evidence>
<evidence type="ECO:0000256" key="3">
    <source>
        <dbReference type="ARBA" id="ARBA00022475"/>
    </source>
</evidence>
<dbReference type="PANTHER" id="PTHR43227">
    <property type="entry name" value="BLL4140 PROTEIN"/>
    <property type="match status" value="1"/>
</dbReference>
<protein>
    <submittedName>
        <fullName evidence="9">ABC transporter, permease protein 1 (Cluster 1, maltose/g3p/polyamine/iron)</fullName>
    </submittedName>
</protein>
<dbReference type="GO" id="GO:0055085">
    <property type="term" value="P:transmembrane transport"/>
    <property type="evidence" value="ECO:0007669"/>
    <property type="project" value="InterPro"/>
</dbReference>
<gene>
    <name evidence="9" type="ORF">AVDCRST_MAG46-979</name>
</gene>
<dbReference type="InterPro" id="IPR050809">
    <property type="entry name" value="UgpAE/MalFG_permease"/>
</dbReference>
<sequence>MVTTAASTTLRRPRRSVLPQSLLLPSIVIIALALGYPLVRQVVLSFQEYGLAQQFGQPAEWVGWRNYRDLVTDSYLWTVVLRSLAFCLVNAALTMTLGMGIALLMRKLSPSIRILVQAGLLLAWAMPVLAVLTVWQWMFDSQYGIVNWVLVHLGIDYAGHSWLLNPLSFFFVATVVVVWMSVPFVAFTLYAGLTQVPDDTLEAAQLDGAGRWQRFRHVMVPTIKPILLVVGLLQVIWDIRVFTQIFVLQQAGGISRETNLLGTYVYRLGIAEGQFGTAAAVAMFMLALTVLLTIPHIRAMMRQEES</sequence>
<evidence type="ECO:0000256" key="7">
    <source>
        <dbReference type="RuleBase" id="RU363032"/>
    </source>
</evidence>
<dbReference type="InterPro" id="IPR000515">
    <property type="entry name" value="MetI-like"/>
</dbReference>
<organism evidence="9">
    <name type="scientific">uncultured Nocardioidaceae bacterium</name>
    <dbReference type="NCBI Taxonomy" id="253824"/>
    <lineage>
        <taxon>Bacteria</taxon>
        <taxon>Bacillati</taxon>
        <taxon>Actinomycetota</taxon>
        <taxon>Actinomycetes</taxon>
        <taxon>Propionibacteriales</taxon>
        <taxon>Nocardioidaceae</taxon>
        <taxon>environmental samples</taxon>
    </lineage>
</organism>
<evidence type="ECO:0000256" key="4">
    <source>
        <dbReference type="ARBA" id="ARBA00022692"/>
    </source>
</evidence>
<dbReference type="GO" id="GO:0005886">
    <property type="term" value="C:plasma membrane"/>
    <property type="evidence" value="ECO:0007669"/>
    <property type="project" value="UniProtKB-SubCell"/>
</dbReference>
<feature type="transmembrane region" description="Helical" evidence="7">
    <location>
        <begin position="169"/>
        <end position="193"/>
    </location>
</feature>
<evidence type="ECO:0000256" key="5">
    <source>
        <dbReference type="ARBA" id="ARBA00022989"/>
    </source>
</evidence>
<feature type="transmembrane region" description="Helical" evidence="7">
    <location>
        <begin position="21"/>
        <end position="39"/>
    </location>
</feature>
<evidence type="ECO:0000256" key="2">
    <source>
        <dbReference type="ARBA" id="ARBA00022448"/>
    </source>
</evidence>
<keyword evidence="5 7" id="KW-1133">Transmembrane helix</keyword>
<name>A0A6J4L5K4_9ACTN</name>
<dbReference type="EMBL" id="CADCUD010000065">
    <property type="protein sequence ID" value="CAA9323498.1"/>
    <property type="molecule type" value="Genomic_DNA"/>
</dbReference>
<dbReference type="Pfam" id="PF00528">
    <property type="entry name" value="BPD_transp_1"/>
    <property type="match status" value="1"/>
</dbReference>
<evidence type="ECO:0000259" key="8">
    <source>
        <dbReference type="PROSITE" id="PS50928"/>
    </source>
</evidence>
<dbReference type="PROSITE" id="PS50928">
    <property type="entry name" value="ABC_TM1"/>
    <property type="match status" value="1"/>
</dbReference>
<keyword evidence="3" id="KW-1003">Cell membrane</keyword>
<dbReference type="InterPro" id="IPR035906">
    <property type="entry name" value="MetI-like_sf"/>
</dbReference>
<feature type="transmembrane region" description="Helical" evidence="7">
    <location>
        <begin position="218"/>
        <end position="237"/>
    </location>
</feature>
<keyword evidence="4 7" id="KW-0812">Transmembrane</keyword>
<keyword evidence="2 7" id="KW-0813">Transport</keyword>
<dbReference type="AlphaFoldDB" id="A0A6J4L5K4"/>
<feature type="transmembrane region" description="Helical" evidence="7">
    <location>
        <begin position="114"/>
        <end position="138"/>
    </location>
</feature>
<feature type="transmembrane region" description="Helical" evidence="7">
    <location>
        <begin position="275"/>
        <end position="294"/>
    </location>
</feature>